<gene>
    <name evidence="1" type="ORF">PSON_ATCC_30995.1.T0100514</name>
</gene>
<organism evidence="1 2">
    <name type="scientific">Paramecium sonneborni</name>
    <dbReference type="NCBI Taxonomy" id="65129"/>
    <lineage>
        <taxon>Eukaryota</taxon>
        <taxon>Sar</taxon>
        <taxon>Alveolata</taxon>
        <taxon>Ciliophora</taxon>
        <taxon>Intramacronucleata</taxon>
        <taxon>Oligohymenophorea</taxon>
        <taxon>Peniculida</taxon>
        <taxon>Parameciidae</taxon>
        <taxon>Paramecium</taxon>
    </lineage>
</organism>
<dbReference type="Proteomes" id="UP000692954">
    <property type="component" value="Unassembled WGS sequence"/>
</dbReference>
<name>A0A8S1KNU0_9CILI</name>
<proteinExistence type="predicted"/>
<protein>
    <submittedName>
        <fullName evidence="1">Uncharacterized protein</fullName>
    </submittedName>
</protein>
<dbReference type="AlphaFoldDB" id="A0A8S1KNU0"/>
<reference evidence="1" key="1">
    <citation type="submission" date="2021-01" db="EMBL/GenBank/DDBJ databases">
        <authorList>
            <consortium name="Genoscope - CEA"/>
            <person name="William W."/>
        </authorList>
    </citation>
    <scope>NUCLEOTIDE SEQUENCE</scope>
</reference>
<evidence type="ECO:0000313" key="2">
    <source>
        <dbReference type="Proteomes" id="UP000692954"/>
    </source>
</evidence>
<sequence>MLQNSYRDGIQIKNTSINVGSDPLKIKQIYQEGVEAENQKQIIENTILTISIQTNYMLNRINKRFDCLIPIKKTQCYIIDDMGAKIDYLFKKFNLTTNNVNYMSDHIKRLTEKVNNDIKKQQSQYHSNIKIEDYKNYSNLSIEHFQNKQIFNSFSNIEQKSIVRQKSKLSDILTTSHRIEKLVTHELQLNQYNEIILEKLFIDHHLYQVLQEFLKNKKNPLIYEKLFRTMETFETNHKIEMKLLADQFKDITNNQSHEAICEQIIRNTVIHIENDMLKQIGHIDLQNLNRKFKEYYLPQLNDIRIYQQGQFYPSGILLVLMRIGKVSEAEKILHTLIYNDQNIAQQFLSFFDLVNNVIQQKKIINQNDVEEQYKQQCCDIILQQCYWLLMDVSEAYDIFEETQFQKDKDFFFWLIMKTTHVSEKFVNYDKHEYESKKSFPHWTLAELHEVIPQTSVCLRTNIFLQRYDYILNELYKIQNSCLSQVEYFILNTVISNLNIKSENNLENEKQNKWIIDNLVNYTQNKYPLISCLILSISEYNYEQIASLLQRSNHVAQVLSDKAIKENLENIFGVDELIKITNEMISQHFEKNLHMVLKDLQQLLSLASTIYQIQDCQTSILLKLDEMSNYIRLLLNQNQEQQIITAIYLYHETQFALIISNFIANQYCIQKLGTNLDKKQNVGRNLETLHPKIKSLAKNYKQYQYLYRFQLIEIFQLTYALMKQDQISLNEINSMLININVSELSKCLLENKQVHLIKIVFYQILNLIEQKKCMEQTLAITKIKEFNETMLKYPISQGVKICKKEVQFSQSSVDILNNYSKILQIY</sequence>
<dbReference type="OrthoDB" id="290113at2759"/>
<evidence type="ECO:0000313" key="1">
    <source>
        <dbReference type="EMBL" id="CAD8056899.1"/>
    </source>
</evidence>
<keyword evidence="2" id="KW-1185">Reference proteome</keyword>
<accession>A0A8S1KNU0</accession>
<comment type="caution">
    <text evidence="1">The sequence shown here is derived from an EMBL/GenBank/DDBJ whole genome shotgun (WGS) entry which is preliminary data.</text>
</comment>
<dbReference type="EMBL" id="CAJJDN010000010">
    <property type="protein sequence ID" value="CAD8056899.1"/>
    <property type="molecule type" value="Genomic_DNA"/>
</dbReference>